<evidence type="ECO:0000256" key="4">
    <source>
        <dbReference type="ARBA" id="ARBA00022630"/>
    </source>
</evidence>
<comment type="function">
    <text evidence="1">Catalyzes the phosphorylation of riboflavin to FMN followed by the adenylation of FMN to FAD.</text>
</comment>
<dbReference type="RefSeq" id="WP_097651547.1">
    <property type="nucleotide sequence ID" value="NZ_LYXE01000063.1"/>
</dbReference>
<dbReference type="GO" id="GO:0009398">
    <property type="term" value="P:FMN biosynthetic process"/>
    <property type="evidence" value="ECO:0007669"/>
    <property type="project" value="UniProtKB-UniRule"/>
</dbReference>
<dbReference type="InterPro" id="IPR023468">
    <property type="entry name" value="Riboflavin_kinase"/>
</dbReference>
<evidence type="ECO:0000256" key="15">
    <source>
        <dbReference type="PIRNR" id="PIRNR004491"/>
    </source>
</evidence>
<comment type="catalytic activity">
    <reaction evidence="13 15">
        <text>riboflavin + ATP = FMN + ADP + H(+)</text>
        <dbReference type="Rhea" id="RHEA:14357"/>
        <dbReference type="ChEBI" id="CHEBI:15378"/>
        <dbReference type="ChEBI" id="CHEBI:30616"/>
        <dbReference type="ChEBI" id="CHEBI:57986"/>
        <dbReference type="ChEBI" id="CHEBI:58210"/>
        <dbReference type="ChEBI" id="CHEBI:456216"/>
        <dbReference type="EC" id="2.7.1.26"/>
    </reaction>
</comment>
<evidence type="ECO:0000256" key="13">
    <source>
        <dbReference type="ARBA" id="ARBA00047880"/>
    </source>
</evidence>
<dbReference type="GO" id="GO:0006747">
    <property type="term" value="P:FAD biosynthetic process"/>
    <property type="evidence" value="ECO:0007669"/>
    <property type="project" value="UniProtKB-UniRule"/>
</dbReference>
<accession>A0A2H3L0F3</accession>
<dbReference type="EC" id="2.7.7.2" evidence="15"/>
<dbReference type="OrthoDB" id="9803667at2"/>
<keyword evidence="18" id="KW-1185">Reference proteome</keyword>
<dbReference type="PIRSF" id="PIRSF004491">
    <property type="entry name" value="FAD_Synth"/>
    <property type="match status" value="1"/>
</dbReference>
<dbReference type="NCBIfam" id="TIGR00083">
    <property type="entry name" value="ribF"/>
    <property type="match status" value="1"/>
</dbReference>
<protein>
    <recommendedName>
        <fullName evidence="15">Riboflavin biosynthesis protein</fullName>
    </recommendedName>
    <domain>
        <recommendedName>
            <fullName evidence="15">Riboflavin kinase</fullName>
            <ecNumber evidence="15">2.7.1.26</ecNumber>
        </recommendedName>
        <alternativeName>
            <fullName evidence="15">Flavokinase</fullName>
        </alternativeName>
    </domain>
    <domain>
        <recommendedName>
            <fullName evidence="15">FMN adenylyltransferase</fullName>
            <ecNumber evidence="15">2.7.7.2</ecNumber>
        </recommendedName>
        <alternativeName>
            <fullName evidence="15">FAD pyrophosphorylase</fullName>
        </alternativeName>
        <alternativeName>
            <fullName evidence="15">FAD synthase</fullName>
        </alternativeName>
    </domain>
</protein>
<reference evidence="17 18" key="1">
    <citation type="submission" date="2016-05" db="EMBL/GenBank/DDBJ databases">
        <authorList>
            <person name="Lavstsen T."/>
            <person name="Jespersen J.S."/>
        </authorList>
    </citation>
    <scope>NUCLEOTIDE SEQUENCE [LARGE SCALE GENOMIC DNA]</scope>
    <source>
        <strain evidence="17 18">B7-9</strain>
    </source>
</reference>
<name>A0A2H3L0F3_9CHLR</name>
<dbReference type="SMART" id="SM00904">
    <property type="entry name" value="Flavokinase"/>
    <property type="match status" value="1"/>
</dbReference>
<dbReference type="InterPro" id="IPR023465">
    <property type="entry name" value="Riboflavin_kinase_dom_sf"/>
</dbReference>
<keyword evidence="5 15" id="KW-0288">FMN</keyword>
<dbReference type="InterPro" id="IPR002606">
    <property type="entry name" value="Riboflavin_kinase_bac"/>
</dbReference>
<gene>
    <name evidence="17" type="ORF">A9Q02_00805</name>
</gene>
<dbReference type="NCBIfam" id="NF004160">
    <property type="entry name" value="PRK05627.1-3"/>
    <property type="match status" value="1"/>
</dbReference>
<dbReference type="FunFam" id="3.40.50.620:FF:000021">
    <property type="entry name" value="Riboflavin biosynthesis protein"/>
    <property type="match status" value="1"/>
</dbReference>
<dbReference type="EC" id="2.7.1.26" evidence="15"/>
<evidence type="ECO:0000313" key="17">
    <source>
        <dbReference type="EMBL" id="PDV99785.1"/>
    </source>
</evidence>
<evidence type="ECO:0000256" key="5">
    <source>
        <dbReference type="ARBA" id="ARBA00022643"/>
    </source>
</evidence>
<evidence type="ECO:0000256" key="10">
    <source>
        <dbReference type="ARBA" id="ARBA00022827"/>
    </source>
</evidence>
<evidence type="ECO:0000256" key="7">
    <source>
        <dbReference type="ARBA" id="ARBA00022695"/>
    </source>
</evidence>
<dbReference type="SUPFAM" id="SSF82114">
    <property type="entry name" value="Riboflavin kinase-like"/>
    <property type="match status" value="1"/>
</dbReference>
<evidence type="ECO:0000256" key="1">
    <source>
        <dbReference type="ARBA" id="ARBA00002121"/>
    </source>
</evidence>
<dbReference type="GO" id="GO:0003919">
    <property type="term" value="F:FMN adenylyltransferase activity"/>
    <property type="evidence" value="ECO:0007669"/>
    <property type="project" value="UniProtKB-UniRule"/>
</dbReference>
<evidence type="ECO:0000256" key="9">
    <source>
        <dbReference type="ARBA" id="ARBA00022777"/>
    </source>
</evidence>
<keyword evidence="11 15" id="KW-0067">ATP-binding</keyword>
<dbReference type="GO" id="GO:0005524">
    <property type="term" value="F:ATP binding"/>
    <property type="evidence" value="ECO:0007669"/>
    <property type="project" value="UniProtKB-UniRule"/>
</dbReference>
<dbReference type="CDD" id="cd02064">
    <property type="entry name" value="FAD_synthetase_N"/>
    <property type="match status" value="1"/>
</dbReference>
<evidence type="ECO:0000256" key="8">
    <source>
        <dbReference type="ARBA" id="ARBA00022741"/>
    </source>
</evidence>
<comment type="catalytic activity">
    <reaction evidence="14 15">
        <text>FMN + ATP + H(+) = FAD + diphosphate</text>
        <dbReference type="Rhea" id="RHEA:17237"/>
        <dbReference type="ChEBI" id="CHEBI:15378"/>
        <dbReference type="ChEBI" id="CHEBI:30616"/>
        <dbReference type="ChEBI" id="CHEBI:33019"/>
        <dbReference type="ChEBI" id="CHEBI:57692"/>
        <dbReference type="ChEBI" id="CHEBI:58210"/>
        <dbReference type="EC" id="2.7.7.2"/>
    </reaction>
</comment>
<dbReference type="Gene3D" id="3.40.50.620">
    <property type="entry name" value="HUPs"/>
    <property type="match status" value="1"/>
</dbReference>
<dbReference type="Pfam" id="PF06574">
    <property type="entry name" value="FAD_syn"/>
    <property type="match status" value="1"/>
</dbReference>
<evidence type="ECO:0000256" key="14">
    <source>
        <dbReference type="ARBA" id="ARBA00049494"/>
    </source>
</evidence>
<evidence type="ECO:0000313" key="18">
    <source>
        <dbReference type="Proteomes" id="UP000220922"/>
    </source>
</evidence>
<dbReference type="Gene3D" id="2.40.30.30">
    <property type="entry name" value="Riboflavin kinase-like"/>
    <property type="match status" value="1"/>
</dbReference>
<keyword evidence="7 15" id="KW-0548">Nucleotidyltransferase</keyword>
<sequence length="305" mass="33735">MEVVRTLKPGLTRRSTILTMGKFDGLHLGHQQLIKTTVERARSLDFCSAVLTWEPHPNTVLRPDQPVRLLTTLDEKIALIEQYAPDLLIIAPFTEETRRTSAEIYMGTIAEAVQLRELWVGEGFAMGRGRSGDIASLMQIGANLGFAVGTVRQLVIEGTPVSASRIRELLDQGEVGIAGQLLGRPFALRGTVIQGDQRGRTIGFPTANLQLAEGRMLPADGVYACHVITEQMRWPAVTNIGLRPTFDGVRRTIEAHLLDWSGDLYGQTLRLEFRHYLRGEQKFSGIEALVTQIAQDVARTRALLG</sequence>
<dbReference type="AlphaFoldDB" id="A0A2H3L0F3"/>
<dbReference type="PANTHER" id="PTHR22749">
    <property type="entry name" value="RIBOFLAVIN KINASE/FMN ADENYLYLTRANSFERASE"/>
    <property type="match status" value="1"/>
</dbReference>
<keyword evidence="6 15" id="KW-0808">Transferase</keyword>
<dbReference type="Pfam" id="PF01687">
    <property type="entry name" value="Flavokinase"/>
    <property type="match status" value="1"/>
</dbReference>
<keyword evidence="8 15" id="KW-0547">Nucleotide-binding</keyword>
<dbReference type="GO" id="GO:0009231">
    <property type="term" value="P:riboflavin biosynthetic process"/>
    <property type="evidence" value="ECO:0007669"/>
    <property type="project" value="InterPro"/>
</dbReference>
<comment type="caution">
    <text evidence="17">The sequence shown here is derived from an EMBL/GenBank/DDBJ whole genome shotgun (WGS) entry which is preliminary data.</text>
</comment>
<keyword evidence="12" id="KW-0511">Multifunctional enzyme</keyword>
<dbReference type="InterPro" id="IPR014729">
    <property type="entry name" value="Rossmann-like_a/b/a_fold"/>
</dbReference>
<dbReference type="FunFam" id="2.40.30.30:FF:000003">
    <property type="entry name" value="Riboflavin biosynthesis protein"/>
    <property type="match status" value="1"/>
</dbReference>
<keyword evidence="4 15" id="KW-0285">Flavoprotein</keyword>
<dbReference type="InterPro" id="IPR015865">
    <property type="entry name" value="Riboflavin_kinase_bac/euk"/>
</dbReference>
<evidence type="ECO:0000256" key="3">
    <source>
        <dbReference type="ARBA" id="ARBA00005201"/>
    </source>
</evidence>
<comment type="similarity">
    <text evidence="15">Belongs to the ribF family.</text>
</comment>
<dbReference type="GO" id="GO:0008531">
    <property type="term" value="F:riboflavin kinase activity"/>
    <property type="evidence" value="ECO:0007669"/>
    <property type="project" value="UniProtKB-UniRule"/>
</dbReference>
<evidence type="ECO:0000256" key="2">
    <source>
        <dbReference type="ARBA" id="ARBA00004726"/>
    </source>
</evidence>
<dbReference type="SUPFAM" id="SSF52374">
    <property type="entry name" value="Nucleotidylyl transferase"/>
    <property type="match status" value="1"/>
</dbReference>
<proteinExistence type="inferred from homology"/>
<dbReference type="EMBL" id="LYXE01000063">
    <property type="protein sequence ID" value="PDV99785.1"/>
    <property type="molecule type" value="Genomic_DNA"/>
</dbReference>
<evidence type="ECO:0000256" key="12">
    <source>
        <dbReference type="ARBA" id="ARBA00023268"/>
    </source>
</evidence>
<keyword evidence="10 15" id="KW-0274">FAD</keyword>
<evidence type="ECO:0000256" key="6">
    <source>
        <dbReference type="ARBA" id="ARBA00022679"/>
    </source>
</evidence>
<dbReference type="PANTHER" id="PTHR22749:SF6">
    <property type="entry name" value="RIBOFLAVIN KINASE"/>
    <property type="match status" value="1"/>
</dbReference>
<dbReference type="UniPathway" id="UPA00277">
    <property type="reaction ID" value="UER00407"/>
</dbReference>
<dbReference type="UniPathway" id="UPA00276">
    <property type="reaction ID" value="UER00406"/>
</dbReference>
<evidence type="ECO:0000259" key="16">
    <source>
        <dbReference type="SMART" id="SM00904"/>
    </source>
</evidence>
<dbReference type="Proteomes" id="UP000220922">
    <property type="component" value="Unassembled WGS sequence"/>
</dbReference>
<dbReference type="NCBIfam" id="NF004162">
    <property type="entry name" value="PRK05627.1-5"/>
    <property type="match status" value="1"/>
</dbReference>
<organism evidence="17 18">
    <name type="scientific">Candidatus Chloroploca asiatica</name>
    <dbReference type="NCBI Taxonomy" id="1506545"/>
    <lineage>
        <taxon>Bacteria</taxon>
        <taxon>Bacillati</taxon>
        <taxon>Chloroflexota</taxon>
        <taxon>Chloroflexia</taxon>
        <taxon>Chloroflexales</taxon>
        <taxon>Chloroflexineae</taxon>
        <taxon>Oscillochloridaceae</taxon>
        <taxon>Candidatus Chloroploca</taxon>
    </lineage>
</organism>
<keyword evidence="9 15" id="KW-0418">Kinase</keyword>
<comment type="pathway">
    <text evidence="2 15">Cofactor biosynthesis; FAD biosynthesis; FAD from FMN: step 1/1.</text>
</comment>
<comment type="pathway">
    <text evidence="3 15">Cofactor biosynthesis; FMN biosynthesis; FMN from riboflavin (ATP route): step 1/1.</text>
</comment>
<evidence type="ECO:0000256" key="11">
    <source>
        <dbReference type="ARBA" id="ARBA00022840"/>
    </source>
</evidence>
<dbReference type="InterPro" id="IPR015864">
    <property type="entry name" value="FAD_synthase"/>
</dbReference>
<feature type="domain" description="Riboflavin kinase" evidence="16">
    <location>
        <begin position="181"/>
        <end position="305"/>
    </location>
</feature>